<dbReference type="EMBL" id="CAEZVC010000156">
    <property type="protein sequence ID" value="CAB4635666.1"/>
    <property type="molecule type" value="Genomic_DNA"/>
</dbReference>
<sequence>MFGYAIDGFGIFGPLDANGKWITNVQLDECHGMTSMIPWDGQMVEMYHYVINNEYPYSVGCLRGTPGTMSHDMMTH</sequence>
<accession>A0A6J6JFW5</accession>
<name>A0A6J6JFW5_9ZZZZ</name>
<evidence type="ECO:0000313" key="1">
    <source>
        <dbReference type="EMBL" id="CAB4635666.1"/>
    </source>
</evidence>
<protein>
    <submittedName>
        <fullName evidence="1">Unannotated protein</fullName>
    </submittedName>
</protein>
<proteinExistence type="predicted"/>
<reference evidence="1" key="1">
    <citation type="submission" date="2020-05" db="EMBL/GenBank/DDBJ databases">
        <authorList>
            <person name="Chiriac C."/>
            <person name="Salcher M."/>
            <person name="Ghai R."/>
            <person name="Kavagutti S V."/>
        </authorList>
    </citation>
    <scope>NUCLEOTIDE SEQUENCE</scope>
</reference>
<dbReference type="AlphaFoldDB" id="A0A6J6JFW5"/>
<gene>
    <name evidence="1" type="ORF">UFOPK1906_01756</name>
</gene>
<organism evidence="1">
    <name type="scientific">freshwater metagenome</name>
    <dbReference type="NCBI Taxonomy" id="449393"/>
    <lineage>
        <taxon>unclassified sequences</taxon>
        <taxon>metagenomes</taxon>
        <taxon>ecological metagenomes</taxon>
    </lineage>
</organism>